<keyword evidence="2" id="KW-1185">Reference proteome</keyword>
<sequence length="252" mass="28884">MDTRKNEIVIKTQRPEEMQGKFLAERLCRSWKEEFVDEDTSEVVPIERSEVIMSKGTLLENDMISKIMFHIQSGEIKEVTVSNQRREGTFVMDGNSKIWSAVVVVGKKKVKLLLYANSFDTATAIVKDYVELHYSGSCKLAQLKEYGEYIVIEEALSKEEADSDKEKKLYKMAVNIQEDEYEYSNNFLVFATDVESSKTAINYWMSNELKENNNDADFSTTVESAVIISFSAIIDRAFSQVYMDNIKTGEDE</sequence>
<dbReference type="Proteomes" id="UP000605676">
    <property type="component" value="Unassembled WGS sequence"/>
</dbReference>
<accession>A0ABS1HG85</accession>
<reference evidence="1 2" key="1">
    <citation type="submission" date="2021-01" db="EMBL/GenBank/DDBJ databases">
        <title>Carboxyliciviraga sp.nov., isolated from coastal sediments.</title>
        <authorList>
            <person name="Lu D."/>
            <person name="Zhang T."/>
        </authorList>
    </citation>
    <scope>NUCLEOTIDE SEQUENCE [LARGE SCALE GENOMIC DNA]</scope>
    <source>
        <strain evidence="1 2">N1Y132</strain>
    </source>
</reference>
<dbReference type="EMBL" id="JAENRR010000008">
    <property type="protein sequence ID" value="MBK3516684.1"/>
    <property type="molecule type" value="Genomic_DNA"/>
</dbReference>
<name>A0ABS1HG85_9BACT</name>
<evidence type="ECO:0008006" key="3">
    <source>
        <dbReference type="Google" id="ProtNLM"/>
    </source>
</evidence>
<comment type="caution">
    <text evidence="1">The sequence shown here is derived from an EMBL/GenBank/DDBJ whole genome shotgun (WGS) entry which is preliminary data.</text>
</comment>
<dbReference type="RefSeq" id="WP_200463915.1">
    <property type="nucleotide sequence ID" value="NZ_JAENRR010000008.1"/>
</dbReference>
<gene>
    <name evidence="1" type="ORF">JIV24_04965</name>
</gene>
<evidence type="ECO:0000313" key="1">
    <source>
        <dbReference type="EMBL" id="MBK3516684.1"/>
    </source>
</evidence>
<evidence type="ECO:0000313" key="2">
    <source>
        <dbReference type="Proteomes" id="UP000605676"/>
    </source>
</evidence>
<protein>
    <recommendedName>
        <fullName evidence="3">DUF4468 domain-containing protein</fullName>
    </recommendedName>
</protein>
<organism evidence="1 2">
    <name type="scientific">Carboxylicivirga marina</name>
    <dbReference type="NCBI Taxonomy" id="2800988"/>
    <lineage>
        <taxon>Bacteria</taxon>
        <taxon>Pseudomonadati</taxon>
        <taxon>Bacteroidota</taxon>
        <taxon>Bacteroidia</taxon>
        <taxon>Marinilabiliales</taxon>
        <taxon>Marinilabiliaceae</taxon>
        <taxon>Carboxylicivirga</taxon>
    </lineage>
</organism>
<proteinExistence type="predicted"/>